<dbReference type="Gene3D" id="3.40.50.1860">
    <property type="match status" value="2"/>
</dbReference>
<evidence type="ECO:0000313" key="3">
    <source>
        <dbReference type="EMBL" id="MFD1739023.1"/>
    </source>
</evidence>
<proteinExistence type="inferred from homology"/>
<sequence length="229" mass="25648">MKTIGLIGGLSWESTSVYYSYINRTIQKHLGGIHSAKSLVYSFDFEEIAKLQREGEWELATEKMVAAAKVLENGGADLIIICTNTMHLMANEVQRAINVPLIHIVDCVVEDIKEKKLTKVGLLGTRFTMEQPFYKELLTSKGIDVIIPEEQERQKVHDVIFGELCKGIIEPTSREDYISIINKLVERGAEGIILGCTEIPLLIHQSDIEIPLIDTTFIHATKVAELALK</sequence>
<organism evidence="3 4">
    <name type="scientific">Bacillus salitolerans</name>
    <dbReference type="NCBI Taxonomy" id="1437434"/>
    <lineage>
        <taxon>Bacteria</taxon>
        <taxon>Bacillati</taxon>
        <taxon>Bacillota</taxon>
        <taxon>Bacilli</taxon>
        <taxon>Bacillales</taxon>
        <taxon>Bacillaceae</taxon>
        <taxon>Bacillus</taxon>
    </lineage>
</organism>
<keyword evidence="4" id="KW-1185">Reference proteome</keyword>
<dbReference type="PROSITE" id="PS00923">
    <property type="entry name" value="ASP_GLU_RACEMASE_1"/>
    <property type="match status" value="1"/>
</dbReference>
<evidence type="ECO:0000256" key="2">
    <source>
        <dbReference type="ARBA" id="ARBA00023235"/>
    </source>
</evidence>
<dbReference type="InterPro" id="IPR004380">
    <property type="entry name" value="Asp_race"/>
</dbReference>
<dbReference type="InterPro" id="IPR015942">
    <property type="entry name" value="Asp/Glu/hydantoin_racemase"/>
</dbReference>
<dbReference type="PANTHER" id="PTHR21198:SF7">
    <property type="entry name" value="ASPARTATE-GLUTAMATE RACEMASE FAMILY"/>
    <property type="match status" value="1"/>
</dbReference>
<accession>A0ABW4LVC3</accession>
<dbReference type="InterPro" id="IPR001920">
    <property type="entry name" value="Asp/Glu_race"/>
</dbReference>
<dbReference type="InterPro" id="IPR033134">
    <property type="entry name" value="Asp/Glu_racemase_AS_2"/>
</dbReference>
<dbReference type="NCBIfam" id="TIGR00035">
    <property type="entry name" value="asp_race"/>
    <property type="match status" value="1"/>
</dbReference>
<comment type="caution">
    <text evidence="3">The sequence shown here is derived from an EMBL/GenBank/DDBJ whole genome shotgun (WGS) entry which is preliminary data.</text>
</comment>
<evidence type="ECO:0000256" key="1">
    <source>
        <dbReference type="ARBA" id="ARBA00007847"/>
    </source>
</evidence>
<dbReference type="EMBL" id="JBHUEM010000052">
    <property type="protein sequence ID" value="MFD1739023.1"/>
    <property type="molecule type" value="Genomic_DNA"/>
</dbReference>
<dbReference type="PROSITE" id="PS00924">
    <property type="entry name" value="ASP_GLU_RACEMASE_2"/>
    <property type="match status" value="1"/>
</dbReference>
<name>A0ABW4LVC3_9BACI</name>
<dbReference type="Pfam" id="PF01177">
    <property type="entry name" value="Asp_Glu_race"/>
    <property type="match status" value="1"/>
</dbReference>
<dbReference type="PANTHER" id="PTHR21198">
    <property type="entry name" value="GLUTAMATE RACEMASE"/>
    <property type="match status" value="1"/>
</dbReference>
<dbReference type="RefSeq" id="WP_377930247.1">
    <property type="nucleotide sequence ID" value="NZ_JBHUEM010000052.1"/>
</dbReference>
<gene>
    <name evidence="3" type="ORF">ACFSCX_21170</name>
</gene>
<comment type="similarity">
    <text evidence="1">Belongs to the aspartate/glutamate racemases family.</text>
</comment>
<dbReference type="Proteomes" id="UP001597214">
    <property type="component" value="Unassembled WGS sequence"/>
</dbReference>
<reference evidence="4" key="1">
    <citation type="journal article" date="2019" name="Int. J. Syst. Evol. Microbiol.">
        <title>The Global Catalogue of Microorganisms (GCM) 10K type strain sequencing project: providing services to taxonomists for standard genome sequencing and annotation.</title>
        <authorList>
            <consortium name="The Broad Institute Genomics Platform"/>
            <consortium name="The Broad Institute Genome Sequencing Center for Infectious Disease"/>
            <person name="Wu L."/>
            <person name="Ma J."/>
        </authorList>
    </citation>
    <scope>NUCLEOTIDE SEQUENCE [LARGE SCALE GENOMIC DNA]</scope>
    <source>
        <strain evidence="4">CCUG 49339</strain>
    </source>
</reference>
<dbReference type="SUPFAM" id="SSF53681">
    <property type="entry name" value="Aspartate/glutamate racemase"/>
    <property type="match status" value="2"/>
</dbReference>
<evidence type="ECO:0000313" key="4">
    <source>
        <dbReference type="Proteomes" id="UP001597214"/>
    </source>
</evidence>
<protein>
    <submittedName>
        <fullName evidence="3">Aspartate/glutamate racemase family protein</fullName>
    </submittedName>
</protein>
<dbReference type="InterPro" id="IPR018187">
    <property type="entry name" value="Asp/Glu_racemase_AS_1"/>
</dbReference>
<keyword evidence="2" id="KW-0413">Isomerase</keyword>